<evidence type="ECO:0000256" key="2">
    <source>
        <dbReference type="PROSITE-ProRule" id="PRU00335"/>
    </source>
</evidence>
<dbReference type="GO" id="GO:0003700">
    <property type="term" value="F:DNA-binding transcription factor activity"/>
    <property type="evidence" value="ECO:0007669"/>
    <property type="project" value="TreeGrafter"/>
</dbReference>
<dbReference type="PROSITE" id="PS50977">
    <property type="entry name" value="HTH_TETR_2"/>
    <property type="match status" value="1"/>
</dbReference>
<feature type="DNA-binding region" description="H-T-H motif" evidence="2">
    <location>
        <begin position="33"/>
        <end position="52"/>
    </location>
</feature>
<dbReference type="PRINTS" id="PR00455">
    <property type="entry name" value="HTHTETR"/>
</dbReference>
<reference evidence="4" key="1">
    <citation type="submission" date="2017-09" db="EMBL/GenBank/DDBJ databases">
        <title>Complete Genome Sequence of ansamitocin-producing Bacterium Actinosynnema pretiosum X47.</title>
        <authorList>
            <person name="Cao G."/>
            <person name="Zong G."/>
            <person name="Zhong C."/>
            <person name="Fu J."/>
        </authorList>
    </citation>
    <scope>NUCLEOTIDE SEQUENCE [LARGE SCALE GENOMIC DNA]</scope>
    <source>
        <strain evidence="4">X47</strain>
    </source>
</reference>
<evidence type="ECO:0000259" key="3">
    <source>
        <dbReference type="PROSITE" id="PS50977"/>
    </source>
</evidence>
<dbReference type="InterPro" id="IPR001647">
    <property type="entry name" value="HTH_TetR"/>
</dbReference>
<keyword evidence="5" id="KW-1185">Reference proteome</keyword>
<dbReference type="PANTHER" id="PTHR30055:SF220">
    <property type="entry name" value="TETR-FAMILY REGULATORY PROTEIN"/>
    <property type="match status" value="1"/>
</dbReference>
<dbReference type="EMBL" id="CP023445">
    <property type="protein sequence ID" value="ATE53826.1"/>
    <property type="molecule type" value="Genomic_DNA"/>
</dbReference>
<sequence>MAKRPTYHHGDLRSALVDAGLALVAEGGVASLSVAEAARRTGVSPAAPYRHFPTRDDLLTAVATRLATLLAEELRQATTPLPTPEARLAAAAGACALLTARYRVGIDLIFAEDLRSRADQDLAEAGRAVIDLLLPDALTTTGTPEAALSLLEKLVATAHGHGVLLLTGFARRFVPDEAALVASATESAAILIRAAHT</sequence>
<dbReference type="RefSeq" id="WP_096492760.1">
    <property type="nucleotide sequence ID" value="NZ_CP023445.1"/>
</dbReference>
<dbReference type="Proteomes" id="UP000218505">
    <property type="component" value="Chromosome"/>
</dbReference>
<keyword evidence="1 2" id="KW-0238">DNA-binding</keyword>
<dbReference type="AlphaFoldDB" id="A0A290Z472"/>
<dbReference type="KEGG" id="apre:CNX65_11420"/>
<name>A0A290Z472_9PSEU</name>
<evidence type="ECO:0000313" key="4">
    <source>
        <dbReference type="EMBL" id="ATE53826.1"/>
    </source>
</evidence>
<dbReference type="Pfam" id="PF00440">
    <property type="entry name" value="TetR_N"/>
    <property type="match status" value="1"/>
</dbReference>
<dbReference type="PANTHER" id="PTHR30055">
    <property type="entry name" value="HTH-TYPE TRANSCRIPTIONAL REGULATOR RUTR"/>
    <property type="match status" value="1"/>
</dbReference>
<evidence type="ECO:0000256" key="1">
    <source>
        <dbReference type="ARBA" id="ARBA00023125"/>
    </source>
</evidence>
<feature type="domain" description="HTH tetR-type" evidence="3">
    <location>
        <begin position="10"/>
        <end position="70"/>
    </location>
</feature>
<organism evidence="4 5">
    <name type="scientific">Actinosynnema pretiosum</name>
    <dbReference type="NCBI Taxonomy" id="42197"/>
    <lineage>
        <taxon>Bacteria</taxon>
        <taxon>Bacillati</taxon>
        <taxon>Actinomycetota</taxon>
        <taxon>Actinomycetes</taxon>
        <taxon>Pseudonocardiales</taxon>
        <taxon>Pseudonocardiaceae</taxon>
        <taxon>Actinosynnema</taxon>
    </lineage>
</organism>
<dbReference type="InterPro" id="IPR009057">
    <property type="entry name" value="Homeodomain-like_sf"/>
</dbReference>
<dbReference type="InterPro" id="IPR050109">
    <property type="entry name" value="HTH-type_TetR-like_transc_reg"/>
</dbReference>
<dbReference type="Gene3D" id="1.10.357.10">
    <property type="entry name" value="Tetracycline Repressor, domain 2"/>
    <property type="match status" value="1"/>
</dbReference>
<accession>A0A290Z472</accession>
<proteinExistence type="predicted"/>
<protein>
    <submittedName>
        <fullName evidence="4">TetR family transcriptional regulator</fullName>
    </submittedName>
</protein>
<evidence type="ECO:0000313" key="5">
    <source>
        <dbReference type="Proteomes" id="UP000218505"/>
    </source>
</evidence>
<dbReference type="GO" id="GO:0000976">
    <property type="term" value="F:transcription cis-regulatory region binding"/>
    <property type="evidence" value="ECO:0007669"/>
    <property type="project" value="TreeGrafter"/>
</dbReference>
<dbReference type="SUPFAM" id="SSF46689">
    <property type="entry name" value="Homeodomain-like"/>
    <property type="match status" value="1"/>
</dbReference>
<gene>
    <name evidence="4" type="ORF">CNX65_11420</name>
</gene>